<evidence type="ECO:0000313" key="2">
    <source>
        <dbReference type="EMBL" id="MBO4139307.1"/>
    </source>
</evidence>
<reference evidence="2" key="1">
    <citation type="submission" date="2021-03" db="EMBL/GenBank/DDBJ databases">
        <title>X isolated from Micromonospora tulbaghiae.</title>
        <authorList>
            <person name="Stennett H.L."/>
        </authorList>
    </citation>
    <scope>NUCLEOTIDE SEQUENCE</scope>
    <source>
        <strain evidence="2">28M1-20</strain>
    </source>
</reference>
<feature type="transmembrane region" description="Helical" evidence="1">
    <location>
        <begin position="29"/>
        <end position="49"/>
    </location>
</feature>
<keyword evidence="1" id="KW-0812">Transmembrane</keyword>
<keyword evidence="1" id="KW-0472">Membrane</keyword>
<feature type="transmembrane region" description="Helical" evidence="1">
    <location>
        <begin position="56"/>
        <end position="73"/>
    </location>
</feature>
<dbReference type="EMBL" id="JAGFVQ010000004">
    <property type="protein sequence ID" value="MBO4139307.1"/>
    <property type="molecule type" value="Genomic_DNA"/>
</dbReference>
<name>A0AAW4JBN3_9ACTN</name>
<keyword evidence="1" id="KW-1133">Transmembrane helix</keyword>
<accession>A0AAW4JBN3</accession>
<comment type="caution">
    <text evidence="2">The sequence shown here is derived from an EMBL/GenBank/DDBJ whole genome shotgun (WGS) entry which is preliminary data.</text>
</comment>
<evidence type="ECO:0000313" key="3">
    <source>
        <dbReference type="Proteomes" id="UP000669887"/>
    </source>
</evidence>
<evidence type="ECO:0000256" key="1">
    <source>
        <dbReference type="SAM" id="Phobius"/>
    </source>
</evidence>
<gene>
    <name evidence="2" type="ORF">J5U46_03940</name>
</gene>
<dbReference type="AlphaFoldDB" id="A0AAW4JBN3"/>
<dbReference type="RefSeq" id="WP_208576510.1">
    <property type="nucleotide sequence ID" value="NZ_JAGFVQ010000004.1"/>
</dbReference>
<protein>
    <submittedName>
        <fullName evidence="2">Uncharacterized protein</fullName>
    </submittedName>
</protein>
<organism evidence="2 3">
    <name type="scientific">Micromonospora tulbaghiae</name>
    <dbReference type="NCBI Taxonomy" id="479978"/>
    <lineage>
        <taxon>Bacteria</taxon>
        <taxon>Bacillati</taxon>
        <taxon>Actinomycetota</taxon>
        <taxon>Actinomycetes</taxon>
        <taxon>Micromonosporales</taxon>
        <taxon>Micromonosporaceae</taxon>
        <taxon>Micromonospora</taxon>
    </lineage>
</organism>
<dbReference type="Proteomes" id="UP000669887">
    <property type="component" value="Unassembled WGS sequence"/>
</dbReference>
<proteinExistence type="predicted"/>
<feature type="transmembrane region" description="Helical" evidence="1">
    <location>
        <begin position="93"/>
        <end position="116"/>
    </location>
</feature>
<sequence>MAVLVGTAGLEIWLKYCTRPLNREDAVFWPTWIAAACVTLAGAVIDGVARKLDVPVAQAVLAFIAVGFGFGFLPKILEKSAYNGSHQMRNWWWILGSNGVAVIVLLSAVTVGVKIYDWA</sequence>